<dbReference type="OrthoDB" id="226715at2157"/>
<keyword evidence="1" id="KW-0472">Membrane</keyword>
<proteinExistence type="predicted"/>
<evidence type="ECO:0008006" key="4">
    <source>
        <dbReference type="Google" id="ProtNLM"/>
    </source>
</evidence>
<gene>
    <name evidence="2" type="ORF">HYG82_17665</name>
</gene>
<accession>A0A7D5H5E9</accession>
<dbReference type="AlphaFoldDB" id="A0A7D5H5E9"/>
<name>A0A7D5H5E9_9EURY</name>
<dbReference type="Pfam" id="PF23928">
    <property type="entry name" value="DUF7266"/>
    <property type="match status" value="1"/>
</dbReference>
<organism evidence="2 3">
    <name type="scientific">Natrinema halophilum</name>
    <dbReference type="NCBI Taxonomy" id="1699371"/>
    <lineage>
        <taxon>Archaea</taxon>
        <taxon>Methanobacteriati</taxon>
        <taxon>Methanobacteriota</taxon>
        <taxon>Stenosarchaea group</taxon>
        <taxon>Halobacteria</taxon>
        <taxon>Halobacteriales</taxon>
        <taxon>Natrialbaceae</taxon>
        <taxon>Natrinema</taxon>
    </lineage>
</organism>
<dbReference type="Proteomes" id="UP000509241">
    <property type="component" value="Chromosome"/>
</dbReference>
<dbReference type="EMBL" id="CP058601">
    <property type="protein sequence ID" value="QLG51271.1"/>
    <property type="molecule type" value="Genomic_DNA"/>
</dbReference>
<dbReference type="InterPro" id="IPR055690">
    <property type="entry name" value="DUF7266"/>
</dbReference>
<reference evidence="2 3" key="1">
    <citation type="submission" date="2020-07" db="EMBL/GenBank/DDBJ databases">
        <authorList>
            <person name="Cui H."/>
        </authorList>
    </citation>
    <scope>NUCLEOTIDE SEQUENCE [LARGE SCALE GENOMIC DNA]</scope>
    <source>
        <strain evidence="2 3">YPL8</strain>
    </source>
</reference>
<evidence type="ECO:0000256" key="1">
    <source>
        <dbReference type="SAM" id="Phobius"/>
    </source>
</evidence>
<protein>
    <recommendedName>
        <fullName evidence="4">Flagellin</fullName>
    </recommendedName>
</protein>
<keyword evidence="1" id="KW-1133">Transmembrane helix</keyword>
<evidence type="ECO:0000313" key="2">
    <source>
        <dbReference type="EMBL" id="QLG51271.1"/>
    </source>
</evidence>
<feature type="transmembrane region" description="Helical" evidence="1">
    <location>
        <begin position="23"/>
        <end position="45"/>
    </location>
</feature>
<keyword evidence="1" id="KW-0812">Transmembrane</keyword>
<keyword evidence="3" id="KW-1185">Reference proteome</keyword>
<sequence length="172" mass="18426">MKRSKRGVRDVTRIENNAERDRAVSISITHVMTVGITTILIAMLLTNAGTMLDTQKDRSAEASLETIGERLADEIGNADQIGAQTTDNVTIRTDHPRTVANSRYTVTLREDCEAPLLDGSTDCVRLTAHATDAVAYVPIKTNASVDGGSSTTGGTITIVYESDTISIEDGTQ</sequence>
<evidence type="ECO:0000313" key="3">
    <source>
        <dbReference type="Proteomes" id="UP000509241"/>
    </source>
</evidence>
<dbReference type="KEGG" id="haly:HYG82_17665"/>